<gene>
    <name evidence="1" type="ORF">OCTVUL_1B013662</name>
</gene>
<dbReference type="EMBL" id="OX597824">
    <property type="protein sequence ID" value="CAI9729930.1"/>
    <property type="molecule type" value="Genomic_DNA"/>
</dbReference>
<dbReference type="Proteomes" id="UP001162480">
    <property type="component" value="Chromosome 11"/>
</dbReference>
<keyword evidence="2" id="KW-1185">Reference proteome</keyword>
<accession>A0AA36B8T2</accession>
<name>A0AA36B8T2_OCTVU</name>
<organism evidence="1 2">
    <name type="scientific">Octopus vulgaris</name>
    <name type="common">Common octopus</name>
    <dbReference type="NCBI Taxonomy" id="6645"/>
    <lineage>
        <taxon>Eukaryota</taxon>
        <taxon>Metazoa</taxon>
        <taxon>Spiralia</taxon>
        <taxon>Lophotrochozoa</taxon>
        <taxon>Mollusca</taxon>
        <taxon>Cephalopoda</taxon>
        <taxon>Coleoidea</taxon>
        <taxon>Octopodiformes</taxon>
        <taxon>Octopoda</taxon>
        <taxon>Incirrata</taxon>
        <taxon>Octopodidae</taxon>
        <taxon>Octopus</taxon>
    </lineage>
</organism>
<protein>
    <submittedName>
        <fullName evidence="1">Uncharacterized protein</fullName>
    </submittedName>
</protein>
<reference evidence="1" key="1">
    <citation type="submission" date="2023-08" db="EMBL/GenBank/DDBJ databases">
        <authorList>
            <person name="Alioto T."/>
            <person name="Alioto T."/>
            <person name="Gomez Garrido J."/>
        </authorList>
    </citation>
    <scope>NUCLEOTIDE SEQUENCE</scope>
</reference>
<evidence type="ECO:0000313" key="2">
    <source>
        <dbReference type="Proteomes" id="UP001162480"/>
    </source>
</evidence>
<proteinExistence type="predicted"/>
<evidence type="ECO:0000313" key="1">
    <source>
        <dbReference type="EMBL" id="CAI9729930.1"/>
    </source>
</evidence>
<dbReference type="AlphaFoldDB" id="A0AA36B8T2"/>
<sequence length="67" mass="8257">MTSEHSYDLREPRKRSKIIEQSHILCKSKTQQVFLFEYDSKRDLTVYPEYKIHNYLDNSYNFYGKHH</sequence>